<sequence length="487" mass="52509">MARPLNATGIPAGLSQLSPQQNDAAALTNETGRRIGPEDDRGAPGGTVPAPEQDTDSSEQGDEEDLPESYAYLNELAAPSPSHRERLHDFLGIPDLENARASDELAARRREVSMVAATHPEEEMKKAKREKASHIATQLYTHCYLILFSVLGTLARLGLQALTHYPGAPVAFSVVWANSAGSLILGFLTEDRMLFQQGKDHLPGHGGRNKSEDTQKSTSSSSAPPPVRKSDKEIKKTIPLYVGLATGFCGSFTSFSSFIRDAFLALSNDLKPTDMPSPASRNGGYSFMAFLSVIITSISLSLSGLFIGVHLAEALDSVTPSLPYRFVRYFLDRIAVPVAVAIWLAAIFLSIFPPADMWRGDALFALVFSPLGCMARFYLSLFFNKRIPSFPLGTFLANLLGTAILGICWDLSHSSIGGVVGCQVLQGIEDGFCGCLTTVSTWVLELATLRRAHAYRYGAASVVVSVLIMIAIMGSLRWSQGFAPGVC</sequence>
<dbReference type="GO" id="GO:1903425">
    <property type="term" value="F:fluoride transmembrane transporter activity"/>
    <property type="evidence" value="ECO:0007669"/>
    <property type="project" value="TreeGrafter"/>
</dbReference>
<dbReference type="InterPro" id="IPR003691">
    <property type="entry name" value="FluC"/>
</dbReference>
<evidence type="ECO:0000256" key="8">
    <source>
        <dbReference type="ARBA" id="ARBA00035585"/>
    </source>
</evidence>
<evidence type="ECO:0000256" key="1">
    <source>
        <dbReference type="ARBA" id="ARBA00002598"/>
    </source>
</evidence>
<evidence type="ECO:0000256" key="10">
    <source>
        <dbReference type="SAM" id="Phobius"/>
    </source>
</evidence>
<comment type="subcellular location">
    <subcellularLocation>
        <location evidence="2">Cell membrane</location>
        <topology evidence="2">Multi-pass membrane protein</topology>
    </subcellularLocation>
</comment>
<dbReference type="GO" id="GO:0005886">
    <property type="term" value="C:plasma membrane"/>
    <property type="evidence" value="ECO:0007669"/>
    <property type="project" value="UniProtKB-SubCell"/>
</dbReference>
<dbReference type="OrthoDB" id="409792at2759"/>
<feature type="region of interest" description="Disordered" evidence="9">
    <location>
        <begin position="198"/>
        <end position="230"/>
    </location>
</feature>
<keyword evidence="3" id="KW-1003">Cell membrane</keyword>
<dbReference type="VEuPathDB" id="FungiDB:jhhlp_000024"/>
<dbReference type="EMBL" id="NLAX01000001">
    <property type="protein sequence ID" value="PKS13253.1"/>
    <property type="molecule type" value="Genomic_DNA"/>
</dbReference>
<comment type="caution">
    <text evidence="11">The sequence shown here is derived from an EMBL/GenBank/DDBJ whole genome shotgun (WGS) entry which is preliminary data.</text>
</comment>
<feature type="transmembrane region" description="Helical" evidence="10">
    <location>
        <begin position="139"/>
        <end position="158"/>
    </location>
</feature>
<evidence type="ECO:0000256" key="9">
    <source>
        <dbReference type="SAM" id="MobiDB-lite"/>
    </source>
</evidence>
<feature type="transmembrane region" description="Helical" evidence="10">
    <location>
        <begin position="454"/>
        <end position="473"/>
    </location>
</feature>
<reference evidence="11 12" key="1">
    <citation type="journal article" date="2017" name="G3 (Bethesda)">
        <title>First Draft Genome Sequence of the Pathogenic Fungus Lomentospora prolificans (Formerly Scedosporium prolificans).</title>
        <authorList>
            <person name="Luo R."/>
            <person name="Zimin A."/>
            <person name="Workman R."/>
            <person name="Fan Y."/>
            <person name="Pertea G."/>
            <person name="Grossman N."/>
            <person name="Wear M.P."/>
            <person name="Jia B."/>
            <person name="Miller H."/>
            <person name="Casadevall A."/>
            <person name="Timp W."/>
            <person name="Zhang S.X."/>
            <person name="Salzberg S.L."/>
        </authorList>
    </citation>
    <scope>NUCLEOTIDE SEQUENCE [LARGE SCALE GENOMIC DNA]</scope>
    <source>
        <strain evidence="11 12">JHH-5317</strain>
    </source>
</reference>
<evidence type="ECO:0000256" key="2">
    <source>
        <dbReference type="ARBA" id="ARBA00004651"/>
    </source>
</evidence>
<evidence type="ECO:0000256" key="7">
    <source>
        <dbReference type="ARBA" id="ARBA00035120"/>
    </source>
</evidence>
<evidence type="ECO:0000313" key="12">
    <source>
        <dbReference type="Proteomes" id="UP000233524"/>
    </source>
</evidence>
<dbReference type="FunCoup" id="A0A2N3NLD4">
    <property type="interactions" value="119"/>
</dbReference>
<keyword evidence="4 10" id="KW-0812">Transmembrane</keyword>
<comment type="catalytic activity">
    <reaction evidence="8">
        <text>fluoride(in) = fluoride(out)</text>
        <dbReference type="Rhea" id="RHEA:76159"/>
        <dbReference type="ChEBI" id="CHEBI:17051"/>
    </reaction>
    <physiologicalReaction direction="left-to-right" evidence="8">
        <dbReference type="Rhea" id="RHEA:76160"/>
    </physiologicalReaction>
</comment>
<dbReference type="Proteomes" id="UP000233524">
    <property type="component" value="Unassembled WGS sequence"/>
</dbReference>
<feature type="compositionally biased region" description="Basic and acidic residues" evidence="9">
    <location>
        <begin position="198"/>
        <end position="215"/>
    </location>
</feature>
<evidence type="ECO:0000313" key="11">
    <source>
        <dbReference type="EMBL" id="PKS13253.1"/>
    </source>
</evidence>
<dbReference type="PANTHER" id="PTHR28259">
    <property type="entry name" value="FLUORIDE EXPORT PROTEIN 1-RELATED"/>
    <property type="match status" value="1"/>
</dbReference>
<evidence type="ECO:0000256" key="3">
    <source>
        <dbReference type="ARBA" id="ARBA00022475"/>
    </source>
</evidence>
<keyword evidence="5 10" id="KW-1133">Transmembrane helix</keyword>
<feature type="region of interest" description="Disordered" evidence="9">
    <location>
        <begin position="1"/>
        <end position="67"/>
    </location>
</feature>
<keyword evidence="12" id="KW-1185">Reference proteome</keyword>
<comment type="function">
    <text evidence="1">Fluoride channel required for the rapid expulsion of cytoplasmic fluoride.</text>
</comment>
<accession>A0A2N3NLD4</accession>
<dbReference type="AlphaFoldDB" id="A0A2N3NLD4"/>
<feature type="compositionally biased region" description="Basic and acidic residues" evidence="9">
    <location>
        <begin position="31"/>
        <end position="42"/>
    </location>
</feature>
<evidence type="ECO:0000256" key="4">
    <source>
        <dbReference type="ARBA" id="ARBA00022692"/>
    </source>
</evidence>
<protein>
    <submittedName>
        <fullName evidence="11">Uncharacterized protein</fullName>
    </submittedName>
</protein>
<gene>
    <name evidence="11" type="ORF">jhhlp_000024</name>
</gene>
<evidence type="ECO:0000256" key="5">
    <source>
        <dbReference type="ARBA" id="ARBA00022989"/>
    </source>
</evidence>
<dbReference type="STRING" id="41688.A0A2N3NLD4"/>
<feature type="transmembrane region" description="Helical" evidence="10">
    <location>
        <begin position="238"/>
        <end position="259"/>
    </location>
</feature>
<feature type="transmembrane region" description="Helical" evidence="10">
    <location>
        <begin position="330"/>
        <end position="351"/>
    </location>
</feature>
<organism evidence="11 12">
    <name type="scientific">Lomentospora prolificans</name>
    <dbReference type="NCBI Taxonomy" id="41688"/>
    <lineage>
        <taxon>Eukaryota</taxon>
        <taxon>Fungi</taxon>
        <taxon>Dikarya</taxon>
        <taxon>Ascomycota</taxon>
        <taxon>Pezizomycotina</taxon>
        <taxon>Sordariomycetes</taxon>
        <taxon>Hypocreomycetidae</taxon>
        <taxon>Microascales</taxon>
        <taxon>Microascaceae</taxon>
        <taxon>Lomentospora</taxon>
    </lineage>
</organism>
<feature type="transmembrane region" description="Helical" evidence="10">
    <location>
        <begin position="363"/>
        <end position="383"/>
    </location>
</feature>
<comment type="similarity">
    <text evidence="7">Belongs to the fluoride channel Fluc/FEX (TC 1.A.43) family.</text>
</comment>
<dbReference type="InParanoid" id="A0A2N3NLD4"/>
<feature type="transmembrane region" description="Helical" evidence="10">
    <location>
        <begin position="285"/>
        <end position="309"/>
    </location>
</feature>
<name>A0A2N3NLD4_9PEZI</name>
<feature type="transmembrane region" description="Helical" evidence="10">
    <location>
        <begin position="170"/>
        <end position="189"/>
    </location>
</feature>
<dbReference type="Pfam" id="PF02537">
    <property type="entry name" value="CRCB"/>
    <property type="match status" value="2"/>
</dbReference>
<keyword evidence="6 10" id="KW-0472">Membrane</keyword>
<feature type="compositionally biased region" description="Acidic residues" evidence="9">
    <location>
        <begin position="53"/>
        <end position="67"/>
    </location>
</feature>
<evidence type="ECO:0000256" key="6">
    <source>
        <dbReference type="ARBA" id="ARBA00023136"/>
    </source>
</evidence>
<proteinExistence type="inferred from homology"/>
<dbReference type="PANTHER" id="PTHR28259:SF1">
    <property type="entry name" value="FLUORIDE EXPORT PROTEIN 1-RELATED"/>
    <property type="match status" value="1"/>
</dbReference>